<evidence type="ECO:0000313" key="4">
    <source>
        <dbReference type="Proteomes" id="UP001652542"/>
    </source>
</evidence>
<proteinExistence type="predicted"/>
<accession>A0ABT2ZBY1</accession>
<comment type="caution">
    <text evidence="3">The sequence shown here is derived from an EMBL/GenBank/DDBJ whole genome shotgun (WGS) entry which is preliminary data.</text>
</comment>
<dbReference type="PANTHER" id="PTHR13847">
    <property type="entry name" value="SARCOSINE DEHYDROGENASE-RELATED"/>
    <property type="match status" value="1"/>
</dbReference>
<gene>
    <name evidence="3" type="ORF">OEW28_08280</name>
</gene>
<dbReference type="PANTHER" id="PTHR13847:SF281">
    <property type="entry name" value="FAD DEPENDENT OXIDOREDUCTASE DOMAIN-CONTAINING PROTEIN"/>
    <property type="match status" value="1"/>
</dbReference>
<keyword evidence="1" id="KW-0560">Oxidoreductase</keyword>
<dbReference type="Gene3D" id="3.50.50.60">
    <property type="entry name" value="FAD/NAD(P)-binding domain"/>
    <property type="match status" value="1"/>
</dbReference>
<dbReference type="Gene3D" id="3.30.9.10">
    <property type="entry name" value="D-Amino Acid Oxidase, subunit A, domain 2"/>
    <property type="match status" value="1"/>
</dbReference>
<dbReference type="EMBL" id="JAOWKY010000001">
    <property type="protein sequence ID" value="MCV2868624.1"/>
    <property type="molecule type" value="Genomic_DNA"/>
</dbReference>
<evidence type="ECO:0000256" key="1">
    <source>
        <dbReference type="ARBA" id="ARBA00023002"/>
    </source>
</evidence>
<evidence type="ECO:0000313" key="3">
    <source>
        <dbReference type="EMBL" id="MCV2868624.1"/>
    </source>
</evidence>
<dbReference type="Proteomes" id="UP001652542">
    <property type="component" value="Unassembled WGS sequence"/>
</dbReference>
<keyword evidence="4" id="KW-1185">Reference proteome</keyword>
<sequence>MGYPDTYYARTAADQSERPTLSGREEADVVIVGGGLAGLTTALELARAGKRVALLEARTVGFGASGRNGGLVSPAFAGGDEAIRARVGPEAARALHRLSIEGVERLRSTIRDLKIESAGLVPGLLSLRRFDKADDLRAHVAEFAEVYGYQMTYLNREELAGHVTSPRYFHAIHDPNAFHIHPLNTLRAIASEIERLGGRIYEASPATGAMLEGAVKRVETATGRIEAPCVVFATGGYTGGLVPRLRRAFLPIATYMMATEAAPDLIATAIRTRACMYDDRRAGDYYRLVEGGRRLLWGGRITTRAADPAGIARELRHEMLVAYPQLQGLRTEISWSGLMGYARHLMPQVGEMAPGVWHITAFGGHGLNTTAIAGKVLAEAMLGESDRIRMFAPFGLDWAGGTLGLMAAQLTYWKLQAQDRWRERGSGITR</sequence>
<dbReference type="RefSeq" id="WP_263734224.1">
    <property type="nucleotide sequence ID" value="NZ_JAOWKY010000001.1"/>
</dbReference>
<dbReference type="SUPFAM" id="SSF51905">
    <property type="entry name" value="FAD/NAD(P)-binding domain"/>
    <property type="match status" value="1"/>
</dbReference>
<evidence type="ECO:0000259" key="2">
    <source>
        <dbReference type="Pfam" id="PF01266"/>
    </source>
</evidence>
<dbReference type="PRINTS" id="PR00420">
    <property type="entry name" value="RNGMNOXGNASE"/>
</dbReference>
<organism evidence="3 4">
    <name type="scientific">Albidovulum marisflavi</name>
    <dbReference type="NCBI Taxonomy" id="2984159"/>
    <lineage>
        <taxon>Bacteria</taxon>
        <taxon>Pseudomonadati</taxon>
        <taxon>Pseudomonadota</taxon>
        <taxon>Alphaproteobacteria</taxon>
        <taxon>Rhodobacterales</taxon>
        <taxon>Paracoccaceae</taxon>
        <taxon>Albidovulum</taxon>
    </lineage>
</organism>
<dbReference type="InterPro" id="IPR006076">
    <property type="entry name" value="FAD-dep_OxRdtase"/>
</dbReference>
<feature type="domain" description="FAD dependent oxidoreductase" evidence="2">
    <location>
        <begin position="28"/>
        <end position="379"/>
    </location>
</feature>
<dbReference type="InterPro" id="IPR036188">
    <property type="entry name" value="FAD/NAD-bd_sf"/>
</dbReference>
<reference evidence="3 4" key="1">
    <citation type="submission" date="2022-10" db="EMBL/GenBank/DDBJ databases">
        <title>Defluviimonas sp. nov., isolated from ocean surface water.</title>
        <authorList>
            <person name="He W."/>
            <person name="Wang L."/>
            <person name="Zhang D.-F."/>
        </authorList>
    </citation>
    <scope>NUCLEOTIDE SEQUENCE [LARGE SCALE GENOMIC DNA]</scope>
    <source>
        <strain evidence="3 4">WL0002</strain>
    </source>
</reference>
<protein>
    <submittedName>
        <fullName evidence="3">FAD-binding oxidoreductase</fullName>
    </submittedName>
</protein>
<dbReference type="Pfam" id="PF01266">
    <property type="entry name" value="DAO"/>
    <property type="match status" value="1"/>
</dbReference>
<name>A0ABT2ZBY1_9RHOB</name>